<name>A0ACC0W992_9STRA</name>
<gene>
    <name evidence="1" type="ORF">PsorP6_008252</name>
</gene>
<sequence>MSGGRISQPVGKIVLTNVAIVRMRRGGKRFEIACYKNKVFNWRNGVEEDIDEVLQIAKVYENVSKGKFAKKSDWSKAFGVQSEEEACRFILDHGELQVSEGERKALVENMYRDIATIVADKCVNPTSNRPYPYTVIERVMKEIHYAVIPNRSAKQQALELIKTLPKHIPLARAKMKIQITTPVSGAEAIKTELLKEGAEIVEETGSETMRIMVLIVPGSFRVITSLVQKHTAGQGSLEVIDLKNHQKGEHTIDDEISQKTERLGISSTTIPAMRPTVPIAPSLQAAHSTGYKPRPCSTCGGDFSASMTNYRDHFRSDWHRYNLKRKSLKQPAINEEEFNQLATEDVETFLASMC</sequence>
<keyword evidence="2" id="KW-1185">Reference proteome</keyword>
<reference evidence="1 2" key="1">
    <citation type="journal article" date="2022" name="bioRxiv">
        <title>The genome of the oomycete Peronosclerospora sorghi, a cosmopolitan pathogen of maize and sorghum, is inflated with dispersed pseudogenes.</title>
        <authorList>
            <person name="Fletcher K."/>
            <person name="Martin F."/>
            <person name="Isakeit T."/>
            <person name="Cavanaugh K."/>
            <person name="Magill C."/>
            <person name="Michelmore R."/>
        </authorList>
    </citation>
    <scope>NUCLEOTIDE SEQUENCE [LARGE SCALE GENOMIC DNA]</scope>
    <source>
        <strain evidence="1">P6</strain>
    </source>
</reference>
<protein>
    <submittedName>
        <fullName evidence="1">Uncharacterized protein</fullName>
    </submittedName>
</protein>
<evidence type="ECO:0000313" key="2">
    <source>
        <dbReference type="Proteomes" id="UP001163321"/>
    </source>
</evidence>
<accession>A0ACC0W992</accession>
<dbReference type="Proteomes" id="UP001163321">
    <property type="component" value="Chromosome 3"/>
</dbReference>
<evidence type="ECO:0000313" key="1">
    <source>
        <dbReference type="EMBL" id="KAI9914508.1"/>
    </source>
</evidence>
<comment type="caution">
    <text evidence="1">The sequence shown here is derived from an EMBL/GenBank/DDBJ whole genome shotgun (WGS) entry which is preliminary data.</text>
</comment>
<proteinExistence type="predicted"/>
<organism evidence="1 2">
    <name type="scientific">Peronosclerospora sorghi</name>
    <dbReference type="NCBI Taxonomy" id="230839"/>
    <lineage>
        <taxon>Eukaryota</taxon>
        <taxon>Sar</taxon>
        <taxon>Stramenopiles</taxon>
        <taxon>Oomycota</taxon>
        <taxon>Peronosporomycetes</taxon>
        <taxon>Peronosporales</taxon>
        <taxon>Peronosporaceae</taxon>
        <taxon>Peronosclerospora</taxon>
    </lineage>
</organism>
<dbReference type="EMBL" id="CM047582">
    <property type="protein sequence ID" value="KAI9914508.1"/>
    <property type="molecule type" value="Genomic_DNA"/>
</dbReference>